<comment type="caution">
    <text evidence="5">The sequence shown here is derived from an EMBL/GenBank/DDBJ whole genome shotgun (WGS) entry which is preliminary data.</text>
</comment>
<comment type="subcellular location">
    <subcellularLocation>
        <location evidence="1">Nucleus</location>
    </subcellularLocation>
</comment>
<evidence type="ECO:0000256" key="3">
    <source>
        <dbReference type="ARBA" id="ARBA00023242"/>
    </source>
</evidence>
<proteinExistence type="predicted"/>
<evidence type="ECO:0000256" key="1">
    <source>
        <dbReference type="ARBA" id="ARBA00004123"/>
    </source>
</evidence>
<name>A0A9P5Z9W1_9AGAR</name>
<keyword evidence="6" id="KW-1185">Reference proteome</keyword>
<evidence type="ECO:0000313" key="5">
    <source>
        <dbReference type="EMBL" id="KAF9482624.1"/>
    </source>
</evidence>
<organism evidence="5 6">
    <name type="scientific">Pholiota conissans</name>
    <dbReference type="NCBI Taxonomy" id="109636"/>
    <lineage>
        <taxon>Eukaryota</taxon>
        <taxon>Fungi</taxon>
        <taxon>Dikarya</taxon>
        <taxon>Basidiomycota</taxon>
        <taxon>Agaricomycotina</taxon>
        <taxon>Agaricomycetes</taxon>
        <taxon>Agaricomycetidae</taxon>
        <taxon>Agaricales</taxon>
        <taxon>Agaricineae</taxon>
        <taxon>Strophariaceae</taxon>
        <taxon>Pholiota</taxon>
    </lineage>
</organism>
<dbReference type="AlphaFoldDB" id="A0A9P5Z9W1"/>
<protein>
    <submittedName>
        <fullName evidence="5">Uncharacterized protein</fullName>
    </submittedName>
</protein>
<reference evidence="5" key="1">
    <citation type="submission" date="2020-11" db="EMBL/GenBank/DDBJ databases">
        <authorList>
            <consortium name="DOE Joint Genome Institute"/>
            <person name="Ahrendt S."/>
            <person name="Riley R."/>
            <person name="Andreopoulos W."/>
            <person name="Labutti K."/>
            <person name="Pangilinan J."/>
            <person name="Ruiz-Duenas F.J."/>
            <person name="Barrasa J.M."/>
            <person name="Sanchez-Garcia M."/>
            <person name="Camarero S."/>
            <person name="Miyauchi S."/>
            <person name="Serrano A."/>
            <person name="Linde D."/>
            <person name="Babiker R."/>
            <person name="Drula E."/>
            <person name="Ayuso-Fernandez I."/>
            <person name="Pacheco R."/>
            <person name="Padilla G."/>
            <person name="Ferreira P."/>
            <person name="Barriuso J."/>
            <person name="Kellner H."/>
            <person name="Castanera R."/>
            <person name="Alfaro M."/>
            <person name="Ramirez L."/>
            <person name="Pisabarro A.G."/>
            <person name="Kuo A."/>
            <person name="Tritt A."/>
            <person name="Lipzen A."/>
            <person name="He G."/>
            <person name="Yan M."/>
            <person name="Ng V."/>
            <person name="Cullen D."/>
            <person name="Martin F."/>
            <person name="Rosso M.-N."/>
            <person name="Henrissat B."/>
            <person name="Hibbett D."/>
            <person name="Martinez A.T."/>
            <person name="Grigoriev I.V."/>
        </authorList>
    </citation>
    <scope>NUCLEOTIDE SEQUENCE</scope>
    <source>
        <strain evidence="5">CIRM-BRFM 674</strain>
    </source>
</reference>
<feature type="compositionally biased region" description="Basic and acidic residues" evidence="4">
    <location>
        <begin position="24"/>
        <end position="39"/>
    </location>
</feature>
<evidence type="ECO:0000313" key="6">
    <source>
        <dbReference type="Proteomes" id="UP000807469"/>
    </source>
</evidence>
<dbReference type="InterPro" id="IPR009061">
    <property type="entry name" value="DNA-bd_dom_put_sf"/>
</dbReference>
<dbReference type="EMBL" id="MU155163">
    <property type="protein sequence ID" value="KAF9482624.1"/>
    <property type="molecule type" value="Genomic_DNA"/>
</dbReference>
<gene>
    <name evidence="5" type="ORF">BDN70DRAFT_408987</name>
</gene>
<dbReference type="GO" id="GO:0005634">
    <property type="term" value="C:nucleus"/>
    <property type="evidence" value="ECO:0007669"/>
    <property type="project" value="UniProtKB-SubCell"/>
</dbReference>
<dbReference type="Proteomes" id="UP000807469">
    <property type="component" value="Unassembled WGS sequence"/>
</dbReference>
<evidence type="ECO:0000256" key="4">
    <source>
        <dbReference type="SAM" id="MobiDB-lite"/>
    </source>
</evidence>
<dbReference type="InterPro" id="IPR037129">
    <property type="entry name" value="XPA_sf"/>
</dbReference>
<sequence>MPRVASNNTLAHNIRKTSSSPRAAGEHEKESRVQDKSQWRPSRIFESEMINKTAAVADYHINVNDLKTLPYKTSKATVKINGVSRLRPMYLYKERDVEMKAWEKYGGPEAFEKMLNDKAAKFYAKHGIDSGKAFPRPGSYHVANDPMPSRHARSWDEEYSKISPTLLRIKRDMESRGDNWLWDKLERTLNDYDSEIRTRDREEMMERALKLSYPQRPTSPAPESSSFKALTDLLEEAPSGYDDPGVDKYYDHATGDETVSWNAPYAKKVQGCLDAVKEEHGREGWEKARWLVYDKVCTGILRFDKNSSDLFWTTR</sequence>
<feature type="compositionally biased region" description="Polar residues" evidence="4">
    <location>
        <begin position="1"/>
        <end position="21"/>
    </location>
</feature>
<dbReference type="SUPFAM" id="SSF46955">
    <property type="entry name" value="Putative DNA-binding domain"/>
    <property type="match status" value="1"/>
</dbReference>
<accession>A0A9P5Z9W1</accession>
<feature type="region of interest" description="Disordered" evidence="4">
    <location>
        <begin position="1"/>
        <end position="39"/>
    </location>
</feature>
<dbReference type="OrthoDB" id="2965800at2759"/>
<evidence type="ECO:0000256" key="2">
    <source>
        <dbReference type="ARBA" id="ARBA00022833"/>
    </source>
</evidence>
<keyword evidence="2" id="KW-0862">Zinc</keyword>
<dbReference type="CDD" id="cd21075">
    <property type="entry name" value="DBD_XPA-like"/>
    <property type="match status" value="1"/>
</dbReference>
<keyword evidence="3" id="KW-0539">Nucleus</keyword>
<dbReference type="Gene3D" id="3.90.530.10">
    <property type="entry name" value="XPA C-terminal domain"/>
    <property type="match status" value="1"/>
</dbReference>